<dbReference type="Proteomes" id="UP000321224">
    <property type="component" value="Unassembled WGS sequence"/>
</dbReference>
<evidence type="ECO:0000313" key="2">
    <source>
        <dbReference type="EMBL" id="GEL68674.1"/>
    </source>
</evidence>
<reference evidence="3 4" key="1">
    <citation type="submission" date="2016-10" db="EMBL/GenBank/DDBJ databases">
        <authorList>
            <person name="Varghese N."/>
            <person name="Submissions S."/>
        </authorList>
    </citation>
    <scope>NUCLEOTIDE SEQUENCE [LARGE SCALE GENOMIC DNA]</scope>
    <source>
        <strain evidence="3 4">DSM 2260</strain>
    </source>
</reference>
<feature type="region of interest" description="Disordered" evidence="1">
    <location>
        <begin position="415"/>
        <end position="461"/>
    </location>
</feature>
<protein>
    <submittedName>
        <fullName evidence="3">TIGR02678 family protein</fullName>
    </submittedName>
</protein>
<evidence type="ECO:0000256" key="1">
    <source>
        <dbReference type="SAM" id="MobiDB-lite"/>
    </source>
</evidence>
<dbReference type="Pfam" id="PF09661">
    <property type="entry name" value="DUF2398"/>
    <property type="match status" value="1"/>
</dbReference>
<reference evidence="2 5" key="2">
    <citation type="submission" date="2019-07" db="EMBL/GenBank/DDBJ databases">
        <title>Whole genome shotgun sequence of Myxococcus virescens NBRC 100334.</title>
        <authorList>
            <person name="Hosoyama A."/>
            <person name="Uohara A."/>
            <person name="Ohji S."/>
            <person name="Ichikawa N."/>
        </authorList>
    </citation>
    <scope>NUCLEOTIDE SEQUENCE [LARGE SCALE GENOMIC DNA]</scope>
    <source>
        <strain evidence="2 5">NBRC 100334</strain>
    </source>
</reference>
<proteinExistence type="predicted"/>
<dbReference type="EMBL" id="BJVY01000002">
    <property type="protein sequence ID" value="GEL68674.1"/>
    <property type="molecule type" value="Genomic_DNA"/>
</dbReference>
<evidence type="ECO:0000313" key="4">
    <source>
        <dbReference type="Proteomes" id="UP000198717"/>
    </source>
</evidence>
<comment type="caution">
    <text evidence="2">The sequence shown here is derived from an EMBL/GenBank/DDBJ whole genome shotgun (WGS) entry which is preliminary data.</text>
</comment>
<dbReference type="InterPro" id="IPR013494">
    <property type="entry name" value="CHP02678"/>
</dbReference>
<evidence type="ECO:0000313" key="3">
    <source>
        <dbReference type="EMBL" id="SDE49732.1"/>
    </source>
</evidence>
<feature type="compositionally biased region" description="Acidic residues" evidence="1">
    <location>
        <begin position="1"/>
        <end position="12"/>
    </location>
</feature>
<evidence type="ECO:0000313" key="5">
    <source>
        <dbReference type="Proteomes" id="UP000321224"/>
    </source>
</evidence>
<dbReference type="Proteomes" id="UP000198717">
    <property type="component" value="Unassembled WGS sequence"/>
</dbReference>
<name>A0A511H5K3_9BACT</name>
<accession>A0A511H5K3</accession>
<feature type="region of interest" description="Disordered" evidence="1">
    <location>
        <begin position="1"/>
        <end position="40"/>
    </location>
</feature>
<organism evidence="2 5">
    <name type="scientific">Myxococcus virescens</name>
    <dbReference type="NCBI Taxonomy" id="83456"/>
    <lineage>
        <taxon>Bacteria</taxon>
        <taxon>Pseudomonadati</taxon>
        <taxon>Myxococcota</taxon>
        <taxon>Myxococcia</taxon>
        <taxon>Myxococcales</taxon>
        <taxon>Cystobacterineae</taxon>
        <taxon>Myxococcaceae</taxon>
        <taxon>Myxococcus</taxon>
    </lineage>
</organism>
<sequence length="461" mass="50273">MNDERPDDEVDNPDEHMPPGNSPDTEATGGTRSGRKRWTPEAGEEAAMVLRRLAVQPWLVTGRDDEVIAMVRRNLSAVRDALSRLGWVLVVERDLVRLRKSPPVRRDAWAANGSKPLEASWFFLLVAAAESMTPRVGLAQLVAGARAAAAEATLPVTNDMLERRAMVKALRMLDERGVVEQVDGEVDGFIEDENAPVLLAIHHSRLAHVISNFGTLDPSENPAAWLEQVEREPDPARRMRRRLIDDTLVHVVDLDEAEADWLSRRVRGDDGAPLAQAFGLSLERRTEGAALVVPDDAFRHPRELGPRHFPSAGTVPHAALLLCEYAATAGLLGSDADGPGIGWRGLAQTDVIGHLTALAAEHPDGKAGWRRELAENPPLLAEEVRGLLVELDLLRVRTRGDGSRTWWFSPATGRWASPTQAMPAGPSTDVGPRPQRPGRAPASSETLPFDFALTPPGAPRE</sequence>
<dbReference type="AlphaFoldDB" id="A0A511H5K3"/>
<feature type="compositionally biased region" description="Low complexity" evidence="1">
    <location>
        <begin position="431"/>
        <end position="442"/>
    </location>
</feature>
<gene>
    <name evidence="2" type="ORF">MVI01_04580</name>
    <name evidence="3" type="ORF">SAMN04488504_107293</name>
</gene>
<dbReference type="EMBL" id="FNAJ01000007">
    <property type="protein sequence ID" value="SDE49732.1"/>
    <property type="molecule type" value="Genomic_DNA"/>
</dbReference>
<keyword evidence="4" id="KW-1185">Reference proteome</keyword>